<accession>A0A016VGA6</accession>
<dbReference type="Proteomes" id="UP000024635">
    <property type="component" value="Unassembled WGS sequence"/>
</dbReference>
<dbReference type="EMBL" id="JARK01001346">
    <property type="protein sequence ID" value="EYC26644.1"/>
    <property type="molecule type" value="Genomic_DNA"/>
</dbReference>
<dbReference type="AlphaFoldDB" id="A0A016VGA6"/>
<sequence>MTLSFDVGCCGHITVRFSYGTGKSNGFLFFFCSGANTFREESLLCEEHRDGLSVGVGFVEKPKNINHDCDIL</sequence>
<evidence type="ECO:0000313" key="1">
    <source>
        <dbReference type="EMBL" id="EYC26644.1"/>
    </source>
</evidence>
<keyword evidence="2" id="KW-1185">Reference proteome</keyword>
<comment type="caution">
    <text evidence="1">The sequence shown here is derived from an EMBL/GenBank/DDBJ whole genome shotgun (WGS) entry which is preliminary data.</text>
</comment>
<evidence type="ECO:0000313" key="2">
    <source>
        <dbReference type="Proteomes" id="UP000024635"/>
    </source>
</evidence>
<protein>
    <submittedName>
        <fullName evidence="1">Uncharacterized protein</fullName>
    </submittedName>
</protein>
<name>A0A016VGA6_9BILA</name>
<organism evidence="1 2">
    <name type="scientific">Ancylostoma ceylanicum</name>
    <dbReference type="NCBI Taxonomy" id="53326"/>
    <lineage>
        <taxon>Eukaryota</taxon>
        <taxon>Metazoa</taxon>
        <taxon>Ecdysozoa</taxon>
        <taxon>Nematoda</taxon>
        <taxon>Chromadorea</taxon>
        <taxon>Rhabditida</taxon>
        <taxon>Rhabditina</taxon>
        <taxon>Rhabditomorpha</taxon>
        <taxon>Strongyloidea</taxon>
        <taxon>Ancylostomatidae</taxon>
        <taxon>Ancylostomatinae</taxon>
        <taxon>Ancylostoma</taxon>
    </lineage>
</organism>
<reference evidence="2" key="1">
    <citation type="journal article" date="2015" name="Nat. Genet.">
        <title>The genome and transcriptome of the zoonotic hookworm Ancylostoma ceylanicum identify infection-specific gene families.</title>
        <authorList>
            <person name="Schwarz E.M."/>
            <person name="Hu Y."/>
            <person name="Antoshechkin I."/>
            <person name="Miller M.M."/>
            <person name="Sternberg P.W."/>
            <person name="Aroian R.V."/>
        </authorList>
    </citation>
    <scope>NUCLEOTIDE SEQUENCE</scope>
    <source>
        <strain evidence="2">HY135</strain>
    </source>
</reference>
<gene>
    <name evidence="1" type="primary">Acey_s0010.g886</name>
    <name evidence="1" type="ORF">Y032_0010g886</name>
</gene>
<proteinExistence type="predicted"/>